<evidence type="ECO:0000256" key="3">
    <source>
        <dbReference type="ARBA" id="ARBA00023002"/>
    </source>
</evidence>
<reference evidence="8" key="2">
    <citation type="submission" date="2022-08" db="EMBL/GenBank/DDBJ databases">
        <authorList>
            <person name="Dong C."/>
        </authorList>
    </citation>
    <scope>NUCLEOTIDE SEQUENCE</scope>
    <source>
        <strain evidence="8">59MF3M-4</strain>
    </source>
</reference>
<keyword evidence="1" id="KW-0001">2Fe-2S</keyword>
<gene>
    <name evidence="8" type="primary">nirD</name>
    <name evidence="8" type="ORF">NYR02_17855</name>
</gene>
<dbReference type="AlphaFoldDB" id="A0A9X2WI34"/>
<dbReference type="RefSeq" id="WP_225691934.1">
    <property type="nucleotide sequence ID" value="NZ_JAOANI010000029.1"/>
</dbReference>
<dbReference type="GO" id="GO:0051537">
    <property type="term" value="F:2 iron, 2 sulfur cluster binding"/>
    <property type="evidence" value="ECO:0007669"/>
    <property type="project" value="UniProtKB-KW"/>
</dbReference>
<reference evidence="8" key="1">
    <citation type="journal article" date="2022" name="Front. Microbiol.">
        <title>Genome-based taxonomic rearrangement of Oceanobacter-related bacteria including the description of Thalassolituus hydrocarbonoclasticus sp. nov. and Thalassolituus pacificus sp. nov. and emended description of the genus Thalassolituus.</title>
        <authorList>
            <person name="Dong C."/>
            <person name="Wei L."/>
            <person name="Wang J."/>
            <person name="Lai Q."/>
            <person name="Huang Z."/>
            <person name="Shao Z."/>
        </authorList>
    </citation>
    <scope>NUCLEOTIDE SEQUENCE</scope>
    <source>
        <strain evidence="8">59MF3M-4</strain>
    </source>
</reference>
<dbReference type="PANTHER" id="PTHR40562:SF1">
    <property type="entry name" value="NITRITE REDUCTASE (NADH) SMALL SUBUNIT"/>
    <property type="match status" value="1"/>
</dbReference>
<proteinExistence type="predicted"/>
<evidence type="ECO:0000256" key="5">
    <source>
        <dbReference type="ARBA" id="ARBA00023014"/>
    </source>
</evidence>
<evidence type="ECO:0000256" key="4">
    <source>
        <dbReference type="ARBA" id="ARBA00023004"/>
    </source>
</evidence>
<evidence type="ECO:0000256" key="2">
    <source>
        <dbReference type="ARBA" id="ARBA00022723"/>
    </source>
</evidence>
<dbReference type="GO" id="GO:0042128">
    <property type="term" value="P:nitrate assimilation"/>
    <property type="evidence" value="ECO:0007669"/>
    <property type="project" value="UniProtKB-KW"/>
</dbReference>
<keyword evidence="5" id="KW-0411">Iron-sulfur</keyword>
<dbReference type="Gene3D" id="2.102.10.10">
    <property type="entry name" value="Rieske [2Fe-2S] iron-sulphur domain"/>
    <property type="match status" value="1"/>
</dbReference>
<feature type="domain" description="Rieske" evidence="7">
    <location>
        <begin position="19"/>
        <end position="120"/>
    </location>
</feature>
<keyword evidence="2" id="KW-0479">Metal-binding</keyword>
<evidence type="ECO:0000256" key="6">
    <source>
        <dbReference type="ARBA" id="ARBA00023063"/>
    </source>
</evidence>
<dbReference type="PROSITE" id="PS51296">
    <property type="entry name" value="RIESKE"/>
    <property type="match status" value="1"/>
</dbReference>
<name>A0A9X2WI34_9GAMM</name>
<keyword evidence="9" id="KW-1185">Reference proteome</keyword>
<dbReference type="GO" id="GO:0008942">
    <property type="term" value="F:nitrite reductase [NAD(P)H] activity"/>
    <property type="evidence" value="ECO:0007669"/>
    <property type="project" value="InterPro"/>
</dbReference>
<protein>
    <submittedName>
        <fullName evidence="8">Nitrite reductase small subunit NirD</fullName>
    </submittedName>
</protein>
<dbReference type="NCBIfam" id="TIGR02378">
    <property type="entry name" value="nirD_assim_sml"/>
    <property type="match status" value="1"/>
</dbReference>
<accession>A0A9X2WI34</accession>
<dbReference type="PANTHER" id="PTHR40562">
    <property type="match status" value="1"/>
</dbReference>
<dbReference type="GO" id="GO:0009344">
    <property type="term" value="C:nitrite reductase complex [NAD(P)H]"/>
    <property type="evidence" value="ECO:0007669"/>
    <property type="project" value="TreeGrafter"/>
</dbReference>
<comment type="caution">
    <text evidence="8">The sequence shown here is derived from an EMBL/GenBank/DDBJ whole genome shotgun (WGS) entry which is preliminary data.</text>
</comment>
<dbReference type="CDD" id="cd03529">
    <property type="entry name" value="Rieske_NirD"/>
    <property type="match status" value="1"/>
</dbReference>
<organism evidence="8 9">
    <name type="scientific">Thalassolituus pacificus</name>
    <dbReference type="NCBI Taxonomy" id="2975440"/>
    <lineage>
        <taxon>Bacteria</taxon>
        <taxon>Pseudomonadati</taxon>
        <taxon>Pseudomonadota</taxon>
        <taxon>Gammaproteobacteria</taxon>
        <taxon>Oceanospirillales</taxon>
        <taxon>Oceanospirillaceae</taxon>
        <taxon>Thalassolituus</taxon>
    </lineage>
</organism>
<dbReference type="InterPro" id="IPR017941">
    <property type="entry name" value="Rieske_2Fe-2S"/>
</dbReference>
<dbReference type="GO" id="GO:0046872">
    <property type="term" value="F:metal ion binding"/>
    <property type="evidence" value="ECO:0007669"/>
    <property type="project" value="UniProtKB-KW"/>
</dbReference>
<evidence type="ECO:0000256" key="1">
    <source>
        <dbReference type="ARBA" id="ARBA00022714"/>
    </source>
</evidence>
<dbReference type="EMBL" id="JAOANI010000029">
    <property type="protein sequence ID" value="MCT7360891.1"/>
    <property type="molecule type" value="Genomic_DNA"/>
</dbReference>
<dbReference type="InterPro" id="IPR017881">
    <property type="entry name" value="NirD"/>
</dbReference>
<dbReference type="Pfam" id="PF13806">
    <property type="entry name" value="Rieske_2"/>
    <property type="match status" value="1"/>
</dbReference>
<keyword evidence="4" id="KW-0408">Iron</keyword>
<evidence type="ECO:0000313" key="9">
    <source>
        <dbReference type="Proteomes" id="UP001147830"/>
    </source>
</evidence>
<keyword evidence="3" id="KW-0560">Oxidoreductase</keyword>
<evidence type="ECO:0000259" key="7">
    <source>
        <dbReference type="PROSITE" id="PS51296"/>
    </source>
</evidence>
<dbReference type="SUPFAM" id="SSF50022">
    <property type="entry name" value="ISP domain"/>
    <property type="match status" value="1"/>
</dbReference>
<dbReference type="InterPro" id="IPR012748">
    <property type="entry name" value="Rieske-like_NirD"/>
</dbReference>
<sequence length="121" mass="13322">MTLLNSVKTGQEQAVDQWSSICLLEDIAPDTGVCALYQGEQVALFRIGDSDQVFAISNYDPLGEANVLSRGIVGSVGERLVVASPLYKQHYDLATGECLEDSDLLLKTYRVRVEERQVQLS</sequence>
<dbReference type="Proteomes" id="UP001147830">
    <property type="component" value="Unassembled WGS sequence"/>
</dbReference>
<keyword evidence="6" id="KW-0534">Nitrate assimilation</keyword>
<dbReference type="PROSITE" id="PS51300">
    <property type="entry name" value="NIRD"/>
    <property type="match status" value="1"/>
</dbReference>
<evidence type="ECO:0000313" key="8">
    <source>
        <dbReference type="EMBL" id="MCT7360891.1"/>
    </source>
</evidence>
<dbReference type="InterPro" id="IPR036922">
    <property type="entry name" value="Rieske_2Fe-2S_sf"/>
</dbReference>